<gene>
    <name evidence="11" type="primary">kup</name>
    <name evidence="14" type="ORF">CLV55_11370</name>
</gene>
<keyword evidence="6 11" id="KW-0769">Symport</keyword>
<comment type="function">
    <text evidence="11">Transport of potassium into the cell. Likely operates as a K(+):H(+) symporter.</text>
</comment>
<dbReference type="HAMAP" id="MF_01522">
    <property type="entry name" value="Kup"/>
    <property type="match status" value="1"/>
</dbReference>
<evidence type="ECO:0000313" key="15">
    <source>
        <dbReference type="Proteomes" id="UP000248840"/>
    </source>
</evidence>
<dbReference type="GO" id="GO:0015079">
    <property type="term" value="F:potassium ion transmembrane transporter activity"/>
    <property type="evidence" value="ECO:0007669"/>
    <property type="project" value="UniProtKB-UniRule"/>
</dbReference>
<evidence type="ECO:0000256" key="4">
    <source>
        <dbReference type="ARBA" id="ARBA00022538"/>
    </source>
</evidence>
<dbReference type="PANTHER" id="PTHR30540:SF83">
    <property type="entry name" value="K+ POTASSIUM TRANSPORTER"/>
    <property type="match status" value="1"/>
</dbReference>
<dbReference type="EMBL" id="QLSZ01000013">
    <property type="protein sequence ID" value="RAR70081.1"/>
    <property type="molecule type" value="Genomic_DNA"/>
</dbReference>
<feature type="domain" description="K+ potassium transporter C-terminal" evidence="13">
    <location>
        <begin position="483"/>
        <end position="639"/>
    </location>
</feature>
<feature type="transmembrane region" description="Helical" evidence="11">
    <location>
        <begin position="20"/>
        <end position="41"/>
    </location>
</feature>
<accession>A0A328Y7M1</accession>
<dbReference type="PANTHER" id="PTHR30540">
    <property type="entry name" value="OSMOTIC STRESS POTASSIUM TRANSPORTER"/>
    <property type="match status" value="1"/>
</dbReference>
<reference evidence="14 15" key="1">
    <citation type="submission" date="2018-06" db="EMBL/GenBank/DDBJ databases">
        <title>Genomic Encyclopedia of Archaeal and Bacterial Type Strains, Phase II (KMG-II): from individual species to whole genera.</title>
        <authorList>
            <person name="Goeker M."/>
        </authorList>
    </citation>
    <scope>NUCLEOTIDE SEQUENCE [LARGE SCALE GENOMIC DNA]</scope>
    <source>
        <strain evidence="14 15">DSM 25663</strain>
    </source>
</reference>
<keyword evidence="8 11" id="KW-1133">Transmembrane helix</keyword>
<dbReference type="GO" id="GO:0005886">
    <property type="term" value="C:plasma membrane"/>
    <property type="evidence" value="ECO:0007669"/>
    <property type="project" value="UniProtKB-SubCell"/>
</dbReference>
<evidence type="ECO:0000256" key="5">
    <source>
        <dbReference type="ARBA" id="ARBA00022692"/>
    </source>
</evidence>
<keyword evidence="4 11" id="KW-0633">Potassium transport</keyword>
<evidence type="ECO:0000256" key="10">
    <source>
        <dbReference type="ARBA" id="ARBA00023136"/>
    </source>
</evidence>
<keyword evidence="10 11" id="KW-0472">Membrane</keyword>
<dbReference type="InterPro" id="IPR023051">
    <property type="entry name" value="Kup"/>
</dbReference>
<dbReference type="InterPro" id="IPR053952">
    <property type="entry name" value="K_trans_C"/>
</dbReference>
<evidence type="ECO:0000313" key="14">
    <source>
        <dbReference type="EMBL" id="RAR70081.1"/>
    </source>
</evidence>
<organism evidence="14 15">
    <name type="scientific">Flavobacterium aciduliphilum</name>
    <dbReference type="NCBI Taxonomy" id="1101402"/>
    <lineage>
        <taxon>Bacteria</taxon>
        <taxon>Pseudomonadati</taxon>
        <taxon>Bacteroidota</taxon>
        <taxon>Flavobacteriia</taxon>
        <taxon>Flavobacteriales</taxon>
        <taxon>Flavobacteriaceae</taxon>
        <taxon>Flavobacterium</taxon>
    </lineage>
</organism>
<evidence type="ECO:0000256" key="11">
    <source>
        <dbReference type="HAMAP-Rule" id="MF_01522"/>
    </source>
</evidence>
<feature type="transmembrane region" description="Helical" evidence="11">
    <location>
        <begin position="400"/>
        <end position="422"/>
    </location>
</feature>
<comment type="caution">
    <text evidence="14">The sequence shown here is derived from an EMBL/GenBank/DDBJ whole genome shotgun (WGS) entry which is preliminary data.</text>
</comment>
<dbReference type="AlphaFoldDB" id="A0A328Y7M1"/>
<comment type="catalytic activity">
    <reaction evidence="11">
        <text>K(+)(in) + H(+)(in) = K(+)(out) + H(+)(out)</text>
        <dbReference type="Rhea" id="RHEA:28490"/>
        <dbReference type="ChEBI" id="CHEBI:15378"/>
        <dbReference type="ChEBI" id="CHEBI:29103"/>
    </reaction>
</comment>
<feature type="transmembrane region" description="Helical" evidence="11">
    <location>
        <begin position="246"/>
        <end position="267"/>
    </location>
</feature>
<keyword evidence="7 11" id="KW-0630">Potassium</keyword>
<feature type="domain" description="K+ potassium transporter integral membrane" evidence="12">
    <location>
        <begin position="23"/>
        <end position="460"/>
    </location>
</feature>
<feature type="transmembrane region" description="Helical" evidence="11">
    <location>
        <begin position="141"/>
        <end position="161"/>
    </location>
</feature>
<dbReference type="Pfam" id="PF02705">
    <property type="entry name" value="K_trans"/>
    <property type="match status" value="1"/>
</dbReference>
<name>A0A328Y7M1_9FLAO</name>
<evidence type="ECO:0000256" key="9">
    <source>
        <dbReference type="ARBA" id="ARBA00023065"/>
    </source>
</evidence>
<comment type="similarity">
    <text evidence="11">Belongs to the HAK/KUP transporter (TC 2.A.72) family.</text>
</comment>
<keyword evidence="3 11" id="KW-1003">Cell membrane</keyword>
<evidence type="ECO:0000256" key="7">
    <source>
        <dbReference type="ARBA" id="ARBA00022958"/>
    </source>
</evidence>
<feature type="transmembrane region" description="Helical" evidence="11">
    <location>
        <begin position="215"/>
        <end position="234"/>
    </location>
</feature>
<evidence type="ECO:0000256" key="8">
    <source>
        <dbReference type="ARBA" id="ARBA00022989"/>
    </source>
</evidence>
<feature type="transmembrane region" description="Helical" evidence="11">
    <location>
        <begin position="173"/>
        <end position="195"/>
    </location>
</feature>
<feature type="transmembrane region" description="Helical" evidence="11">
    <location>
        <begin position="374"/>
        <end position="393"/>
    </location>
</feature>
<proteinExistence type="inferred from homology"/>
<dbReference type="RefSeq" id="WP_112114043.1">
    <property type="nucleotide sequence ID" value="NZ_QLSZ01000013.1"/>
</dbReference>
<evidence type="ECO:0000256" key="3">
    <source>
        <dbReference type="ARBA" id="ARBA00022475"/>
    </source>
</evidence>
<feature type="transmembrane region" description="Helical" evidence="11">
    <location>
        <begin position="103"/>
        <end position="121"/>
    </location>
</feature>
<feature type="transmembrane region" description="Helical" evidence="11">
    <location>
        <begin position="296"/>
        <end position="321"/>
    </location>
</feature>
<dbReference type="GO" id="GO:0015293">
    <property type="term" value="F:symporter activity"/>
    <property type="evidence" value="ECO:0007669"/>
    <property type="project" value="UniProtKB-UniRule"/>
</dbReference>
<evidence type="ECO:0000259" key="12">
    <source>
        <dbReference type="Pfam" id="PF02705"/>
    </source>
</evidence>
<comment type="subcellular location">
    <subcellularLocation>
        <location evidence="11">Cell membrane</location>
        <topology evidence="11">Multi-pass membrane protein</topology>
    </subcellularLocation>
    <subcellularLocation>
        <location evidence="1">Membrane</location>
        <topology evidence="1">Multi-pass membrane protein</topology>
    </subcellularLocation>
</comment>
<dbReference type="InterPro" id="IPR003855">
    <property type="entry name" value="K+_transporter"/>
</dbReference>
<keyword evidence="5 11" id="KW-0812">Transmembrane</keyword>
<protein>
    <recommendedName>
        <fullName evidence="11">Probable potassium transport system protein Kup</fullName>
    </recommendedName>
</protein>
<feature type="transmembrane region" description="Helical" evidence="11">
    <location>
        <begin position="53"/>
        <end position="69"/>
    </location>
</feature>
<feature type="transmembrane region" description="Helical" evidence="11">
    <location>
        <begin position="342"/>
        <end position="362"/>
    </location>
</feature>
<evidence type="ECO:0000256" key="1">
    <source>
        <dbReference type="ARBA" id="ARBA00004141"/>
    </source>
</evidence>
<evidence type="ECO:0000259" key="13">
    <source>
        <dbReference type="Pfam" id="PF22776"/>
    </source>
</evidence>
<feature type="transmembrane region" description="Helical" evidence="11">
    <location>
        <begin position="428"/>
        <end position="449"/>
    </location>
</feature>
<keyword evidence="9 11" id="KW-0406">Ion transport</keyword>
<keyword evidence="15" id="KW-1185">Reference proteome</keyword>
<dbReference type="InterPro" id="IPR053951">
    <property type="entry name" value="K_trans_N"/>
</dbReference>
<sequence length="660" mass="74641">MSATGHSHSHHHLHSKLTAAGLLITLGIIYGDIGTSPLYVMNSIIGDSAISKDLILGGLSCIFWTLTLQTTLKYVVITLSADNHGEGGIFALYALVKRTKIQWLIVPAIIGGSALLADGIITPPISVSSAIEGLRIFNPDIPTVPIVISILFVLFTIQQFGTKLVGKFFAPMMLIWFSMLGILGVLQMVTNLEVFKALNPYYAYHLLTSDVSDQGFFILGAVFLCTTGAEALYSDMGHCGRKNIRISWMFVKTMLVLNYFGQGAYLLSHQGKTLLQLSAHNSNPFYLIMPEWFKPFGIVVATLAAVIASQALISGSFTLINEAMRLNFWPKVRIKFPTDVKGQLYIPSINWLLFFGCVGIVWHFQESSNMEHAYGLAIILCMIMTTILLNYYLIMKRVQWYFIAPLILIYLAIEFSFLAANITKFMDGGFVTLFIAIILISVMSIWYLAKKISKNYTKMVKIDAYKKVLAELSVDLSIPKYATHLVYMTNSNRSDEIEEKVMYSILQKRPKRADLYWFVHVNILSEPYKKEFKVVEIIPDDLYRVDFYLGFREATKINLMLKEVIKDMVSKGEVDITSRYESLNKNNIIGDFKFVLSEKFLSNDSDLTFFENIIMNAYFFMKKFSLSEEKGFGLDSSSVKVEQFPMVLHAPEIIDMKRIH</sequence>
<evidence type="ECO:0000256" key="2">
    <source>
        <dbReference type="ARBA" id="ARBA00022448"/>
    </source>
</evidence>
<evidence type="ECO:0000256" key="6">
    <source>
        <dbReference type="ARBA" id="ARBA00022847"/>
    </source>
</evidence>
<keyword evidence="2 11" id="KW-0813">Transport</keyword>
<dbReference type="Proteomes" id="UP000248840">
    <property type="component" value="Unassembled WGS sequence"/>
</dbReference>
<dbReference type="Pfam" id="PF22776">
    <property type="entry name" value="K_trans_C"/>
    <property type="match status" value="1"/>
</dbReference>
<dbReference type="OrthoDB" id="9805577at2"/>